<gene>
    <name evidence="3" type="ORF">HNQ64_001554</name>
</gene>
<dbReference type="Proteomes" id="UP000534294">
    <property type="component" value="Unassembled WGS sequence"/>
</dbReference>
<feature type="domain" description="Calcineurin-like phosphoesterase" evidence="2">
    <location>
        <begin position="34"/>
        <end position="236"/>
    </location>
</feature>
<proteinExistence type="predicted"/>
<dbReference type="PANTHER" id="PTHR16509">
    <property type="match status" value="1"/>
</dbReference>
<dbReference type="RefSeq" id="WP_184207079.1">
    <property type="nucleotide sequence ID" value="NZ_JACHIF010000002.1"/>
</dbReference>
<dbReference type="AlphaFoldDB" id="A0A7W7YJM4"/>
<dbReference type="InterPro" id="IPR029052">
    <property type="entry name" value="Metallo-depent_PP-like"/>
</dbReference>
<dbReference type="PANTHER" id="PTHR16509:SF1">
    <property type="entry name" value="MANGANESE-DEPENDENT ADP-RIBOSE_CDP-ALCOHOL DIPHOSPHATASE"/>
    <property type="match status" value="1"/>
</dbReference>
<dbReference type="GO" id="GO:0004035">
    <property type="term" value="F:alkaline phosphatase activity"/>
    <property type="evidence" value="ECO:0007669"/>
    <property type="project" value="UniProtKB-EC"/>
</dbReference>
<sequence length="293" mass="32545">MTSRRSFFQQGTLCLAGLGSSSMLAAEPEAKPLLRIGLMTDLHYADKAPTKTRFYREALAKLDEAVAFMNREKPAAVVELGDFIDQAPTVDQELEWLKTMEQHYARLAMPRHYVLGNHCVTTLTKAEFAAHTGAALSGYSSFEQNGIRFILLDACFREDGTAYGRNNAHWQDCNIPAQELSWLQDELARSPGPVIILAHQRLDLDKAHAVKNAAEVRAILEKSKKVLAVFQGHSHKNDLQEINGIPYCTLVAMIEGTGIESSGYTMLDVLPDSSLRLHGFRRQTSRSLKSTAL</sequence>
<evidence type="ECO:0000259" key="2">
    <source>
        <dbReference type="Pfam" id="PF00149"/>
    </source>
</evidence>
<evidence type="ECO:0000256" key="1">
    <source>
        <dbReference type="SAM" id="SignalP"/>
    </source>
</evidence>
<protein>
    <submittedName>
        <fullName evidence="3">Alkaline phosphatase</fullName>
        <ecNumber evidence="3">3.1.3.1</ecNumber>
    </submittedName>
</protein>
<keyword evidence="3" id="KW-0378">Hydrolase</keyword>
<feature type="signal peptide" evidence="1">
    <location>
        <begin position="1"/>
        <end position="25"/>
    </location>
</feature>
<dbReference type="SUPFAM" id="SSF56300">
    <property type="entry name" value="Metallo-dependent phosphatases"/>
    <property type="match status" value="1"/>
</dbReference>
<evidence type="ECO:0000313" key="3">
    <source>
        <dbReference type="EMBL" id="MBB5037312.1"/>
    </source>
</evidence>
<keyword evidence="4" id="KW-1185">Reference proteome</keyword>
<feature type="chain" id="PRO_5030892240" evidence="1">
    <location>
        <begin position="26"/>
        <end position="293"/>
    </location>
</feature>
<organism evidence="3 4">
    <name type="scientific">Prosthecobacter dejongeii</name>
    <dbReference type="NCBI Taxonomy" id="48465"/>
    <lineage>
        <taxon>Bacteria</taxon>
        <taxon>Pseudomonadati</taxon>
        <taxon>Verrucomicrobiota</taxon>
        <taxon>Verrucomicrobiia</taxon>
        <taxon>Verrucomicrobiales</taxon>
        <taxon>Verrucomicrobiaceae</taxon>
        <taxon>Prosthecobacter</taxon>
    </lineage>
</organism>
<evidence type="ECO:0000313" key="4">
    <source>
        <dbReference type="Proteomes" id="UP000534294"/>
    </source>
</evidence>
<name>A0A7W7YJM4_9BACT</name>
<comment type="caution">
    <text evidence="3">The sequence shown here is derived from an EMBL/GenBank/DDBJ whole genome shotgun (WGS) entry which is preliminary data.</text>
</comment>
<accession>A0A7W7YJM4</accession>
<keyword evidence="1" id="KW-0732">Signal</keyword>
<dbReference type="EC" id="3.1.3.1" evidence="3"/>
<dbReference type="Gene3D" id="3.60.21.10">
    <property type="match status" value="1"/>
</dbReference>
<dbReference type="InterPro" id="IPR004843">
    <property type="entry name" value="Calcineurin-like_PHP"/>
</dbReference>
<dbReference type="InterPro" id="IPR006311">
    <property type="entry name" value="TAT_signal"/>
</dbReference>
<dbReference type="Pfam" id="PF00149">
    <property type="entry name" value="Metallophos"/>
    <property type="match status" value="1"/>
</dbReference>
<dbReference type="PROSITE" id="PS51318">
    <property type="entry name" value="TAT"/>
    <property type="match status" value="1"/>
</dbReference>
<reference evidence="3 4" key="1">
    <citation type="submission" date="2020-08" db="EMBL/GenBank/DDBJ databases">
        <title>Genomic Encyclopedia of Type Strains, Phase IV (KMG-IV): sequencing the most valuable type-strain genomes for metagenomic binning, comparative biology and taxonomic classification.</title>
        <authorList>
            <person name="Goeker M."/>
        </authorList>
    </citation>
    <scope>NUCLEOTIDE SEQUENCE [LARGE SCALE GENOMIC DNA]</scope>
    <source>
        <strain evidence="3 4">DSM 12251</strain>
    </source>
</reference>
<dbReference type="EMBL" id="JACHIF010000002">
    <property type="protein sequence ID" value="MBB5037312.1"/>
    <property type="molecule type" value="Genomic_DNA"/>
</dbReference>